<evidence type="ECO:0000259" key="1">
    <source>
        <dbReference type="Pfam" id="PF08332"/>
    </source>
</evidence>
<dbReference type="EMBL" id="AE015451">
    <property type="protein sequence ID" value="AAN68928.1"/>
    <property type="molecule type" value="Genomic_DNA"/>
</dbReference>
<dbReference type="STRING" id="160488.PP_3321"/>
<dbReference type="PATRIC" id="fig|160488.4.peg.3531"/>
<dbReference type="InterPro" id="IPR016887">
    <property type="entry name" value="UCP028470_steroid_isom-rel"/>
</dbReference>
<sequence length="170" mass="19365">MLCYNTYNLADYAATVHLFHLRRRDAMTETCQNPTIETYADTELACLAGAKAALYRWAATVATRDVDQVLALYAPDAILVPTLSNQVRDCDDSRRNYFENFLANDGLVCDIQLFKKRVSRKLGTVVVGGQYTFVFRDDGEQRVVPARFLFTFERIDQQWLITGHHSSIEA</sequence>
<dbReference type="eggNOG" id="COG4875">
    <property type="taxonomic scope" value="Bacteria"/>
</dbReference>
<reference evidence="2 3" key="1">
    <citation type="journal article" date="2002" name="Environ. Microbiol.">
        <title>Complete genome sequence and comparative analysis of the metabolically versatile Pseudomonas putida KT2440.</title>
        <authorList>
            <person name="Nelson K.E."/>
            <person name="Weinel C."/>
            <person name="Paulsen I.T."/>
            <person name="Dodson R.J."/>
            <person name="Hilbert H."/>
            <person name="Martins dos Santos V.A."/>
            <person name="Fouts D.E."/>
            <person name="Gill S.R."/>
            <person name="Pop M."/>
            <person name="Holmes M."/>
            <person name="Brinkac L."/>
            <person name="Beanan M."/>
            <person name="DeBoy R.T."/>
            <person name="Daugherty S."/>
            <person name="Kolonay J."/>
            <person name="Madupu R."/>
            <person name="Nelson W."/>
            <person name="White O."/>
            <person name="Peterson J."/>
            <person name="Khouri H."/>
            <person name="Hance I."/>
            <person name="Chris Lee P."/>
            <person name="Holtzapple E."/>
            <person name="Scanlan D."/>
            <person name="Tran K."/>
            <person name="Moazzez A."/>
            <person name="Utterback T."/>
            <person name="Rizzo M."/>
            <person name="Lee K."/>
            <person name="Kosack D."/>
            <person name="Moestl D."/>
            <person name="Wedler H."/>
            <person name="Lauber J."/>
            <person name="Stjepandic D."/>
            <person name="Hoheisel J."/>
            <person name="Straetz M."/>
            <person name="Heim S."/>
            <person name="Kiewitz C."/>
            <person name="Eisen J.A."/>
            <person name="Timmis K.N."/>
            <person name="Dusterhoft A."/>
            <person name="Tummler B."/>
            <person name="Fraser C.M."/>
        </authorList>
    </citation>
    <scope>NUCLEOTIDE SEQUENCE [LARGE SCALE GENOMIC DNA]</scope>
    <source>
        <strain evidence="3">ATCC 47054 / DSM 6125 / CFBP 8728 / NCIMB 11950 / KT2440</strain>
    </source>
</reference>
<accession>Q88HN2</accession>
<dbReference type="Gene3D" id="3.10.450.50">
    <property type="match status" value="1"/>
</dbReference>
<dbReference type="KEGG" id="ppu:PP_3321"/>
<feature type="domain" description="Calcium/calmodulin-dependent protein kinase II association-domain" evidence="1">
    <location>
        <begin position="55"/>
        <end position="168"/>
    </location>
</feature>
<name>Q88HN2_PSEPK</name>
<keyword evidence="3" id="KW-1185">Reference proteome</keyword>
<gene>
    <name evidence="2" type="ordered locus">PP_3321</name>
</gene>
<dbReference type="InterPro" id="IPR032710">
    <property type="entry name" value="NTF2-like_dom_sf"/>
</dbReference>
<dbReference type="SUPFAM" id="SSF54427">
    <property type="entry name" value="NTF2-like"/>
    <property type="match status" value="1"/>
</dbReference>
<dbReference type="PaxDb" id="160488-PP_3321"/>
<organism evidence="2 3">
    <name type="scientific">Pseudomonas putida (strain ATCC 47054 / DSM 6125 / CFBP 8728 / NCIMB 11950 / KT2440)</name>
    <dbReference type="NCBI Taxonomy" id="160488"/>
    <lineage>
        <taxon>Bacteria</taxon>
        <taxon>Pseudomonadati</taxon>
        <taxon>Pseudomonadota</taxon>
        <taxon>Gammaproteobacteria</taxon>
        <taxon>Pseudomonadales</taxon>
        <taxon>Pseudomonadaceae</taxon>
        <taxon>Pseudomonas</taxon>
    </lineage>
</organism>
<dbReference type="OrthoDB" id="953853at2"/>
<proteinExistence type="predicted"/>
<dbReference type="BioCyc" id="PPUT160488:G1G01-3551-MONOMER"/>
<dbReference type="PIRSF" id="PIRSF028470">
    <property type="entry name" value="UCP028470"/>
    <property type="match status" value="1"/>
</dbReference>
<dbReference type="Proteomes" id="UP000000556">
    <property type="component" value="Chromosome"/>
</dbReference>
<dbReference type="Pfam" id="PF08332">
    <property type="entry name" value="CaMKII_AD"/>
    <property type="match status" value="1"/>
</dbReference>
<dbReference type="CDD" id="cd00531">
    <property type="entry name" value="NTF2_like"/>
    <property type="match status" value="1"/>
</dbReference>
<dbReference type="InterPro" id="IPR013543">
    <property type="entry name" value="Ca/CaM-dep_prot_kinase-assoc"/>
</dbReference>
<dbReference type="HOGENOM" id="CLU_123929_1_0_6"/>
<evidence type="ECO:0000313" key="2">
    <source>
        <dbReference type="EMBL" id="AAN68928.1"/>
    </source>
</evidence>
<dbReference type="GO" id="GO:0005516">
    <property type="term" value="F:calmodulin binding"/>
    <property type="evidence" value="ECO:0007669"/>
    <property type="project" value="InterPro"/>
</dbReference>
<reference evidence="2 3" key="2">
    <citation type="journal article" date="2016" name="Environ. Microbiol.">
        <title>The revisited genome of Pseudomonas putida KT2440 enlightens its value as a robust metabolic chassis.</title>
        <authorList>
            <person name="Belda E."/>
            <person name="van Heck R.G."/>
            <person name="Lopez-Sanchez M.J."/>
            <person name="Cruveiller S."/>
            <person name="Barbe V."/>
            <person name="Fraser C."/>
            <person name="Klenk H.P."/>
            <person name="Petersen J."/>
            <person name="Morgat A."/>
            <person name="Nikel P.I."/>
            <person name="Vallenet D."/>
            <person name="Rouy Z."/>
            <person name="Sekowska A."/>
            <person name="Martins Dos Santos V.A."/>
            <person name="de Lorenzo V."/>
            <person name="Danchin A."/>
            <person name="Medigue C."/>
        </authorList>
    </citation>
    <scope>NUCLEOTIDE SEQUENCE [LARGE SCALE GENOMIC DNA]</scope>
    <source>
        <strain evidence="3">ATCC 47054 / DSM 6125 / CFBP 8728 / NCIMB 11950 / KT2440</strain>
    </source>
</reference>
<dbReference type="AlphaFoldDB" id="Q88HN2"/>
<evidence type="ECO:0000313" key="3">
    <source>
        <dbReference type="Proteomes" id="UP000000556"/>
    </source>
</evidence>
<protein>
    <recommendedName>
        <fullName evidence="1">Calcium/calmodulin-dependent protein kinase II association-domain domain-containing protein</fullName>
    </recommendedName>
</protein>
<dbReference type="GO" id="GO:0004683">
    <property type="term" value="F:calcium/calmodulin-dependent protein kinase activity"/>
    <property type="evidence" value="ECO:0007669"/>
    <property type="project" value="InterPro"/>
</dbReference>